<organism evidence="3 4">
    <name type="scientific">Lichenibacterium ramalinae</name>
    <dbReference type="NCBI Taxonomy" id="2316527"/>
    <lineage>
        <taxon>Bacteria</taxon>
        <taxon>Pseudomonadati</taxon>
        <taxon>Pseudomonadota</taxon>
        <taxon>Alphaproteobacteria</taxon>
        <taxon>Hyphomicrobiales</taxon>
        <taxon>Lichenihabitantaceae</taxon>
        <taxon>Lichenibacterium</taxon>
    </lineage>
</organism>
<protein>
    <recommendedName>
        <fullName evidence="5">DUF4239 domain-containing protein</fullName>
    </recommendedName>
</protein>
<feature type="transmembrane region" description="Helical" evidence="2">
    <location>
        <begin position="218"/>
        <end position="238"/>
    </location>
</feature>
<evidence type="ECO:0000256" key="2">
    <source>
        <dbReference type="SAM" id="Phobius"/>
    </source>
</evidence>
<proteinExistence type="predicted"/>
<evidence type="ECO:0008006" key="5">
    <source>
        <dbReference type="Google" id="ProtNLM"/>
    </source>
</evidence>
<gene>
    <name evidence="3" type="ORF">D3272_16120</name>
</gene>
<keyword evidence="2" id="KW-1133">Transmembrane helix</keyword>
<dbReference type="OrthoDB" id="4760162at2"/>
<sequence length="265" mass="28919">MEILETLAILAVLLGCTLLGRWGRRWLKDHHKTSPTTESVRAIAAIVATISGLVLGLLVNSGKTEFDAHAETYRRYGIALADLDRHLRDYGVPATPLRTVLRTFTAAVIADQWPDEPHPSGPYPSPVHPVQPGSGETAEYTAMLTDMDDGIEALSPSGARQDRLAALLRQDLRTVQAIRWSLIERAPSDLSPILLGVLVGWLAALFLIFGLMSPRNRLTAFVLVLSAVSVASSVYLIIDFDSDIGGPISVSSRPLRDALWHMDRP</sequence>
<name>A0A4Q2RB69_9HYPH</name>
<dbReference type="Proteomes" id="UP000289411">
    <property type="component" value="Unassembled WGS sequence"/>
</dbReference>
<dbReference type="EMBL" id="QYBC01000013">
    <property type="protein sequence ID" value="RYB03670.1"/>
    <property type="molecule type" value="Genomic_DNA"/>
</dbReference>
<feature type="compositionally biased region" description="Pro residues" evidence="1">
    <location>
        <begin position="119"/>
        <end position="129"/>
    </location>
</feature>
<reference evidence="3 4" key="2">
    <citation type="submission" date="2019-02" db="EMBL/GenBank/DDBJ databases">
        <title>'Lichenibacterium ramalinii' gen. nov. sp. nov., 'Lichenibacterium minor' gen. nov. sp. nov.</title>
        <authorList>
            <person name="Pankratov T."/>
        </authorList>
    </citation>
    <scope>NUCLEOTIDE SEQUENCE [LARGE SCALE GENOMIC DNA]</scope>
    <source>
        <strain evidence="3 4">RmlP001</strain>
    </source>
</reference>
<dbReference type="AlphaFoldDB" id="A0A4Q2RB69"/>
<feature type="transmembrane region" description="Helical" evidence="2">
    <location>
        <begin position="193"/>
        <end position="212"/>
    </location>
</feature>
<keyword evidence="2" id="KW-0812">Transmembrane</keyword>
<accession>A0A4Q2RB69</accession>
<dbReference type="Pfam" id="PF14023">
    <property type="entry name" value="Bestrophin-like"/>
    <property type="match status" value="1"/>
</dbReference>
<evidence type="ECO:0000313" key="3">
    <source>
        <dbReference type="EMBL" id="RYB03670.1"/>
    </source>
</evidence>
<reference evidence="3 4" key="1">
    <citation type="submission" date="2018-09" db="EMBL/GenBank/DDBJ databases">
        <authorList>
            <person name="Grouzdev D.S."/>
            <person name="Krutkina M.S."/>
        </authorList>
    </citation>
    <scope>NUCLEOTIDE SEQUENCE [LARGE SCALE GENOMIC DNA]</scope>
    <source>
        <strain evidence="3 4">RmlP001</strain>
    </source>
</reference>
<comment type="caution">
    <text evidence="3">The sequence shown here is derived from an EMBL/GenBank/DDBJ whole genome shotgun (WGS) entry which is preliminary data.</text>
</comment>
<feature type="transmembrane region" description="Helical" evidence="2">
    <location>
        <begin position="39"/>
        <end position="59"/>
    </location>
</feature>
<dbReference type="InterPro" id="IPR025333">
    <property type="entry name" value="DUF4239"/>
</dbReference>
<evidence type="ECO:0000256" key="1">
    <source>
        <dbReference type="SAM" id="MobiDB-lite"/>
    </source>
</evidence>
<keyword evidence="2" id="KW-0472">Membrane</keyword>
<evidence type="ECO:0000313" key="4">
    <source>
        <dbReference type="Proteomes" id="UP000289411"/>
    </source>
</evidence>
<feature type="region of interest" description="Disordered" evidence="1">
    <location>
        <begin position="115"/>
        <end position="134"/>
    </location>
</feature>
<keyword evidence="4" id="KW-1185">Reference proteome</keyword>
<dbReference type="RefSeq" id="WP_129220238.1">
    <property type="nucleotide sequence ID" value="NZ_QYBC01000013.1"/>
</dbReference>